<dbReference type="Pfam" id="PF02458">
    <property type="entry name" value="Transferase"/>
    <property type="match status" value="1"/>
</dbReference>
<evidence type="ECO:0000256" key="1">
    <source>
        <dbReference type="ARBA" id="ARBA00022679"/>
    </source>
</evidence>
<reference evidence="3" key="1">
    <citation type="submission" date="2019-09" db="EMBL/GenBank/DDBJ databases">
        <title>Draft genome information of white flower Hibiscus syriacus.</title>
        <authorList>
            <person name="Kim Y.-M."/>
        </authorList>
    </citation>
    <scope>NUCLEOTIDE SEQUENCE [LARGE SCALE GENOMIC DNA]</scope>
    <source>
        <strain evidence="3">YM2019G1</strain>
    </source>
</reference>
<evidence type="ECO:0000313" key="3">
    <source>
        <dbReference type="EMBL" id="KAE8701057.1"/>
    </source>
</evidence>
<dbReference type="GO" id="GO:0016747">
    <property type="term" value="F:acyltransferase activity, transferring groups other than amino-acyl groups"/>
    <property type="evidence" value="ECO:0007669"/>
    <property type="project" value="UniProtKB-ARBA"/>
</dbReference>
<dbReference type="Gene3D" id="3.30.559.10">
    <property type="entry name" value="Chloramphenicol acetyltransferase-like domain"/>
    <property type="match status" value="2"/>
</dbReference>
<dbReference type="InterPro" id="IPR023213">
    <property type="entry name" value="CAT-like_dom_sf"/>
</dbReference>
<organism evidence="3 4">
    <name type="scientific">Hibiscus syriacus</name>
    <name type="common">Rose of Sharon</name>
    <dbReference type="NCBI Taxonomy" id="106335"/>
    <lineage>
        <taxon>Eukaryota</taxon>
        <taxon>Viridiplantae</taxon>
        <taxon>Streptophyta</taxon>
        <taxon>Embryophyta</taxon>
        <taxon>Tracheophyta</taxon>
        <taxon>Spermatophyta</taxon>
        <taxon>Magnoliopsida</taxon>
        <taxon>eudicotyledons</taxon>
        <taxon>Gunneridae</taxon>
        <taxon>Pentapetalae</taxon>
        <taxon>rosids</taxon>
        <taxon>malvids</taxon>
        <taxon>Malvales</taxon>
        <taxon>Malvaceae</taxon>
        <taxon>Malvoideae</taxon>
        <taxon>Hibiscus</taxon>
    </lineage>
</organism>
<dbReference type="AlphaFoldDB" id="A0A6A3ABJ6"/>
<evidence type="ECO:0000256" key="2">
    <source>
        <dbReference type="ARBA" id="ARBA00023315"/>
    </source>
</evidence>
<keyword evidence="4" id="KW-1185">Reference proteome</keyword>
<comment type="caution">
    <text evidence="3">The sequence shown here is derived from an EMBL/GenBank/DDBJ whole genome shotgun (WGS) entry which is preliminary data.</text>
</comment>
<name>A0A6A3ABJ6_HIBSY</name>
<protein>
    <submittedName>
        <fullName evidence="3">HXXXD-type acyl-transferase family protein</fullName>
    </submittedName>
</protein>
<keyword evidence="2" id="KW-0012">Acyltransferase</keyword>
<dbReference type="PANTHER" id="PTHR31625">
    <property type="match status" value="1"/>
</dbReference>
<accession>A0A6A3ABJ6</accession>
<gene>
    <name evidence="3" type="ORF">F3Y22_tig00110548pilonHSYRG00075</name>
</gene>
<dbReference type="Proteomes" id="UP000436088">
    <property type="component" value="Unassembled WGS sequence"/>
</dbReference>
<proteinExistence type="predicted"/>
<keyword evidence="1" id="KW-0808">Transferase</keyword>
<evidence type="ECO:0000313" key="4">
    <source>
        <dbReference type="Proteomes" id="UP000436088"/>
    </source>
</evidence>
<dbReference type="InterPro" id="IPR051504">
    <property type="entry name" value="Plant_metabolite_acyltrans"/>
</dbReference>
<sequence>MVVNDGYSYHTADSAVMDSSFKCLKVFTHKKVNMVLDEINFLLQKQQILLTVQSHRLNRLLVGVMTPLLEMIVSSDGDVVSNDAYEDYVAQDSALASWLLSTISSHLLSQFAGETARLFGSLKEGNDTTIVYLTCVKEVCDALASCGSAISSKEHVASNLKGLQCEYQSLMVFITTMRESLSLESICTMFVDAETQLDGFDDQVEMLPISANIAQWKDMSSGCGLYSHYKEDVVAVQYSAYEGGCSGYNSTLSLKLTPFFDRSVLKGLDGLNMLYLDQWLAISESNSNKKSLKIMRSIGEGEAMDLVHATFEITRDDLNKLRERVLSEVADSGKGLHLSTFVLTYVYVTTCMVKARGGDGDRRVLLRFTVDCKSQLNPPVPENYFCNCNRGILQVTKARDFLGEQRQIEESEIQAISVVGSPRFGVYGSDFGWGKPHKVVIISSDKNRAFSMAESRHGSGGVEVDLALKKHEMDTFSSLFLKHV</sequence>
<dbReference type="EMBL" id="VEPZ02001024">
    <property type="protein sequence ID" value="KAE8701057.1"/>
    <property type="molecule type" value="Genomic_DNA"/>
</dbReference>